<keyword evidence="8" id="KW-0456">Lyase</keyword>
<evidence type="ECO:0000256" key="6">
    <source>
        <dbReference type="PIRSR" id="PIRSR015582-2"/>
    </source>
</evidence>
<evidence type="ECO:0000256" key="5">
    <source>
        <dbReference type="PIRSR" id="PIRSR015582-1"/>
    </source>
</evidence>
<dbReference type="SUPFAM" id="SSF51621">
    <property type="entry name" value="Phosphoenolpyruvate/pyruvate domain"/>
    <property type="match status" value="1"/>
</dbReference>
<comment type="similarity">
    <text evidence="2">Belongs to the HpcH/HpaI aldolase family.</text>
</comment>
<organism evidence="8 9">
    <name type="scientific">Sphingobium phenoxybenzoativorans</name>
    <dbReference type="NCBI Taxonomy" id="1592790"/>
    <lineage>
        <taxon>Bacteria</taxon>
        <taxon>Pseudomonadati</taxon>
        <taxon>Pseudomonadota</taxon>
        <taxon>Alphaproteobacteria</taxon>
        <taxon>Sphingomonadales</taxon>
        <taxon>Sphingomonadaceae</taxon>
        <taxon>Sphingobium</taxon>
    </lineage>
</organism>
<name>A0A975Q208_9SPHN</name>
<evidence type="ECO:0000313" key="8">
    <source>
        <dbReference type="EMBL" id="QUT05982.1"/>
    </source>
</evidence>
<dbReference type="InterPro" id="IPR011206">
    <property type="entry name" value="Citrate_lyase_beta/mcl1/mcl2"/>
</dbReference>
<dbReference type="Gene3D" id="3.20.20.60">
    <property type="entry name" value="Phosphoenolpyruvate-binding domains"/>
    <property type="match status" value="1"/>
</dbReference>
<proteinExistence type="inferred from homology"/>
<keyword evidence="9" id="KW-1185">Reference proteome</keyword>
<dbReference type="Pfam" id="PF03328">
    <property type="entry name" value="HpcH_HpaI"/>
    <property type="match status" value="1"/>
</dbReference>
<accession>A0A975Q208</accession>
<evidence type="ECO:0000256" key="4">
    <source>
        <dbReference type="ARBA" id="ARBA00022842"/>
    </source>
</evidence>
<gene>
    <name evidence="8" type="ORF">KFK14_00245</name>
</gene>
<feature type="binding site" evidence="5">
    <location>
        <position position="84"/>
    </location>
    <ligand>
        <name>substrate</name>
    </ligand>
</feature>
<evidence type="ECO:0000256" key="1">
    <source>
        <dbReference type="ARBA" id="ARBA00001946"/>
    </source>
</evidence>
<feature type="binding site" evidence="6">
    <location>
        <position position="169"/>
    </location>
    <ligand>
        <name>Mg(2+)</name>
        <dbReference type="ChEBI" id="CHEBI:18420"/>
    </ligand>
</feature>
<feature type="binding site" evidence="6">
    <location>
        <position position="142"/>
    </location>
    <ligand>
        <name>Mg(2+)</name>
        <dbReference type="ChEBI" id="CHEBI:18420"/>
    </ligand>
</feature>
<evidence type="ECO:0000256" key="2">
    <source>
        <dbReference type="ARBA" id="ARBA00005568"/>
    </source>
</evidence>
<keyword evidence="3 6" id="KW-0479">Metal-binding</keyword>
<dbReference type="EMBL" id="CP073910">
    <property type="protein sequence ID" value="QUT05982.1"/>
    <property type="molecule type" value="Genomic_DNA"/>
</dbReference>
<feature type="binding site" evidence="5">
    <location>
        <position position="142"/>
    </location>
    <ligand>
        <name>substrate</name>
    </ligand>
</feature>
<dbReference type="InterPro" id="IPR005000">
    <property type="entry name" value="Aldolase/citrate-lyase_domain"/>
</dbReference>
<dbReference type="PIRSF" id="PIRSF015582">
    <property type="entry name" value="Cit_lyase_B"/>
    <property type="match status" value="1"/>
</dbReference>
<dbReference type="GO" id="GO:0006107">
    <property type="term" value="P:oxaloacetate metabolic process"/>
    <property type="evidence" value="ECO:0007669"/>
    <property type="project" value="TreeGrafter"/>
</dbReference>
<protein>
    <submittedName>
        <fullName evidence="8">CoA ester lyase</fullName>
    </submittedName>
</protein>
<comment type="cofactor">
    <cofactor evidence="1">
        <name>Mg(2+)</name>
        <dbReference type="ChEBI" id="CHEBI:18420"/>
    </cofactor>
</comment>
<dbReference type="Proteomes" id="UP000681425">
    <property type="component" value="Chromosome"/>
</dbReference>
<feature type="domain" description="HpcH/HpaI aldolase/citrate lyase" evidence="7">
    <location>
        <begin position="24"/>
        <end position="242"/>
    </location>
</feature>
<dbReference type="PANTHER" id="PTHR32308:SF0">
    <property type="entry name" value="HPCH_HPAI ALDOLASE_CITRATE LYASE DOMAIN-CONTAINING PROTEIN"/>
    <property type="match status" value="1"/>
</dbReference>
<reference evidence="8" key="1">
    <citation type="submission" date="2021-04" db="EMBL/GenBank/DDBJ databases">
        <title>Isolation of p-tert-butylphenol degrading bacteria Sphingobium phenoxybenzoativorans Tas13 from active sludge.</title>
        <authorList>
            <person name="Li Y."/>
        </authorList>
    </citation>
    <scope>NUCLEOTIDE SEQUENCE</scope>
    <source>
        <strain evidence="8">Tas13</strain>
    </source>
</reference>
<evidence type="ECO:0000313" key="9">
    <source>
        <dbReference type="Proteomes" id="UP000681425"/>
    </source>
</evidence>
<dbReference type="InterPro" id="IPR040442">
    <property type="entry name" value="Pyrv_kinase-like_dom_sf"/>
</dbReference>
<keyword evidence="4 6" id="KW-0460">Magnesium</keyword>
<evidence type="ECO:0000256" key="3">
    <source>
        <dbReference type="ARBA" id="ARBA00022723"/>
    </source>
</evidence>
<dbReference type="PANTHER" id="PTHR32308">
    <property type="entry name" value="LYASE BETA SUBUNIT, PUTATIVE (AFU_ORTHOLOGUE AFUA_4G13030)-RELATED"/>
    <property type="match status" value="1"/>
</dbReference>
<dbReference type="GO" id="GO:0016829">
    <property type="term" value="F:lyase activity"/>
    <property type="evidence" value="ECO:0007669"/>
    <property type="project" value="UniProtKB-KW"/>
</dbReference>
<sequence length="301" mass="31372">MAASTCIEPQVSVAVPVVRPSRLRSLMFVPGDRPERMRKALNSGADALILDLEDSVALSAKEGARAEVAAFLAEAGRDVALFVRINPLDGGLADADLNAVMGARPTGVVLPKAEGAASMADLDRRMRERGDEDGLILPIATETPRAIFHLGEYAGSGARLIGVTWGAEDLPAAIGALSARHEDGSYTPPYEIARSLTLFAAAAAEVAPIETVYPAIRDLDGLAVYAARGARDGFLGMMALHPDQVPVINAAFTPSDAAIAHARAVVAAFQDNPGAGVLVLDGKMIDGPHLKRAQALLARTA</sequence>
<evidence type="ECO:0000259" key="7">
    <source>
        <dbReference type="Pfam" id="PF03328"/>
    </source>
</evidence>
<dbReference type="KEGG" id="spph:KFK14_00245"/>
<dbReference type="InterPro" id="IPR015813">
    <property type="entry name" value="Pyrv/PenolPyrv_kinase-like_dom"/>
</dbReference>
<dbReference type="AlphaFoldDB" id="A0A975Q208"/>
<dbReference type="GO" id="GO:0000287">
    <property type="term" value="F:magnesium ion binding"/>
    <property type="evidence" value="ECO:0007669"/>
    <property type="project" value="TreeGrafter"/>
</dbReference>